<dbReference type="EMBL" id="AP005966">
    <property type="protein sequence ID" value="BAD34194.1"/>
    <property type="molecule type" value="Genomic_DNA"/>
</dbReference>
<evidence type="ECO:0000256" key="1">
    <source>
        <dbReference type="SAM" id="MobiDB-lite"/>
    </source>
</evidence>
<gene>
    <name evidence="2" type="primary">B1047H05.32</name>
</gene>
<reference evidence="3" key="1">
    <citation type="journal article" date="2005" name="Nature">
        <title>The map-based sequence of the rice genome.</title>
        <authorList>
            <consortium name="International rice genome sequencing project (IRGSP)"/>
            <person name="Matsumoto T."/>
            <person name="Wu J."/>
            <person name="Kanamori H."/>
            <person name="Katayose Y."/>
            <person name="Fujisawa M."/>
            <person name="Namiki N."/>
            <person name="Mizuno H."/>
            <person name="Yamamoto K."/>
            <person name="Antonio B.A."/>
            <person name="Baba T."/>
            <person name="Sakata K."/>
            <person name="Nagamura Y."/>
            <person name="Aoki H."/>
            <person name="Arikawa K."/>
            <person name="Arita K."/>
            <person name="Bito T."/>
            <person name="Chiden Y."/>
            <person name="Fujitsuka N."/>
            <person name="Fukunaka R."/>
            <person name="Hamada M."/>
            <person name="Harada C."/>
            <person name="Hayashi A."/>
            <person name="Hijishita S."/>
            <person name="Honda M."/>
            <person name="Hosokawa S."/>
            <person name="Ichikawa Y."/>
            <person name="Idonuma A."/>
            <person name="Iijima M."/>
            <person name="Ikeda M."/>
            <person name="Ikeno M."/>
            <person name="Ito K."/>
            <person name="Ito S."/>
            <person name="Ito T."/>
            <person name="Ito Y."/>
            <person name="Ito Y."/>
            <person name="Iwabuchi A."/>
            <person name="Kamiya K."/>
            <person name="Karasawa W."/>
            <person name="Kurita K."/>
            <person name="Katagiri S."/>
            <person name="Kikuta A."/>
            <person name="Kobayashi H."/>
            <person name="Kobayashi N."/>
            <person name="Machita K."/>
            <person name="Maehara T."/>
            <person name="Masukawa M."/>
            <person name="Mizubayashi T."/>
            <person name="Mukai Y."/>
            <person name="Nagasaki H."/>
            <person name="Nagata Y."/>
            <person name="Naito S."/>
            <person name="Nakashima M."/>
            <person name="Nakama Y."/>
            <person name="Nakamichi Y."/>
            <person name="Nakamura M."/>
            <person name="Meguro A."/>
            <person name="Negishi M."/>
            <person name="Ohta I."/>
            <person name="Ohta T."/>
            <person name="Okamoto M."/>
            <person name="Ono N."/>
            <person name="Saji S."/>
            <person name="Sakaguchi M."/>
            <person name="Sakai K."/>
            <person name="Shibata M."/>
            <person name="Shimokawa T."/>
            <person name="Song J."/>
            <person name="Takazaki Y."/>
            <person name="Terasawa K."/>
            <person name="Tsugane M."/>
            <person name="Tsuji K."/>
            <person name="Ueda S."/>
            <person name="Waki K."/>
            <person name="Yamagata H."/>
            <person name="Yamamoto M."/>
            <person name="Yamamoto S."/>
            <person name="Yamane H."/>
            <person name="Yoshiki S."/>
            <person name="Yoshihara R."/>
            <person name="Yukawa K."/>
            <person name="Zhong H."/>
            <person name="Yano M."/>
            <person name="Yuan Q."/>
            <person name="Ouyang S."/>
            <person name="Liu J."/>
            <person name="Jones K.M."/>
            <person name="Gansberger K."/>
            <person name="Moffat K."/>
            <person name="Hill J."/>
            <person name="Bera J."/>
            <person name="Fadrosh D."/>
            <person name="Jin S."/>
            <person name="Johri S."/>
            <person name="Kim M."/>
            <person name="Overton L."/>
            <person name="Reardon M."/>
            <person name="Tsitrin T."/>
            <person name="Vuong H."/>
            <person name="Weaver B."/>
            <person name="Ciecko A."/>
            <person name="Tallon L."/>
            <person name="Jackson J."/>
            <person name="Pai G."/>
            <person name="Aken S.V."/>
            <person name="Utterback T."/>
            <person name="Reidmuller S."/>
            <person name="Feldblyum T."/>
            <person name="Hsiao J."/>
            <person name="Zismann V."/>
            <person name="Iobst S."/>
            <person name="de Vazeille A.R."/>
            <person name="Buell C.R."/>
            <person name="Ying K."/>
            <person name="Li Y."/>
            <person name="Lu T."/>
            <person name="Huang Y."/>
            <person name="Zhao Q."/>
            <person name="Feng Q."/>
            <person name="Zhang L."/>
            <person name="Zhu J."/>
            <person name="Weng Q."/>
            <person name="Mu J."/>
            <person name="Lu Y."/>
            <person name="Fan D."/>
            <person name="Liu Y."/>
            <person name="Guan J."/>
            <person name="Zhang Y."/>
            <person name="Yu S."/>
            <person name="Liu X."/>
            <person name="Zhang Y."/>
            <person name="Hong G."/>
            <person name="Han B."/>
            <person name="Choisne N."/>
            <person name="Demange N."/>
            <person name="Orjeda G."/>
            <person name="Samain S."/>
            <person name="Cattolico L."/>
            <person name="Pelletier E."/>
            <person name="Couloux A."/>
            <person name="Segurens B."/>
            <person name="Wincker P."/>
            <person name="D'Hont A."/>
            <person name="Scarpelli C."/>
            <person name="Weissenbach J."/>
            <person name="Salanoubat M."/>
            <person name="Quetier F."/>
            <person name="Yu Y."/>
            <person name="Kim H.R."/>
            <person name="Rambo T."/>
            <person name="Currie J."/>
            <person name="Collura K."/>
            <person name="Luo M."/>
            <person name="Yang T."/>
            <person name="Ammiraju J.S.S."/>
            <person name="Engler F."/>
            <person name="Soderlund C."/>
            <person name="Wing R.A."/>
            <person name="Palmer L.E."/>
            <person name="de la Bastide M."/>
            <person name="Spiegel L."/>
            <person name="Nascimento L."/>
            <person name="Zutavern T."/>
            <person name="O'Shaughnessy A."/>
            <person name="Dike S."/>
            <person name="Dedhia N."/>
            <person name="Preston R."/>
            <person name="Balija V."/>
            <person name="McCombie W.R."/>
            <person name="Chow T."/>
            <person name="Chen H."/>
            <person name="Chung M."/>
            <person name="Chen C."/>
            <person name="Shaw J."/>
            <person name="Wu H."/>
            <person name="Hsiao K."/>
            <person name="Chao Y."/>
            <person name="Chu M."/>
            <person name="Cheng C."/>
            <person name="Hour A."/>
            <person name="Lee P."/>
            <person name="Lin S."/>
            <person name="Lin Y."/>
            <person name="Liou J."/>
            <person name="Liu S."/>
            <person name="Hsing Y."/>
            <person name="Raghuvanshi S."/>
            <person name="Mohanty A."/>
            <person name="Bharti A.K."/>
            <person name="Gaur A."/>
            <person name="Gupta V."/>
            <person name="Kumar D."/>
            <person name="Ravi V."/>
            <person name="Vij S."/>
            <person name="Kapur A."/>
            <person name="Khurana P."/>
            <person name="Khurana P."/>
            <person name="Khurana J.P."/>
            <person name="Tyagi A.K."/>
            <person name="Gaikwad K."/>
            <person name="Singh A."/>
            <person name="Dalal V."/>
            <person name="Srivastava S."/>
            <person name="Dixit A."/>
            <person name="Pal A.K."/>
            <person name="Ghazi I.A."/>
            <person name="Yadav M."/>
            <person name="Pandit A."/>
            <person name="Bhargava A."/>
            <person name="Sureshbabu K."/>
            <person name="Batra K."/>
            <person name="Sharma T.R."/>
            <person name="Mohapatra T."/>
            <person name="Singh N.K."/>
            <person name="Messing J."/>
            <person name="Nelson A.B."/>
            <person name="Fuks G."/>
            <person name="Kavchok S."/>
            <person name="Keizer G."/>
            <person name="Linton E."/>
            <person name="Llaca V."/>
            <person name="Song R."/>
            <person name="Tanyolac B."/>
            <person name="Young S."/>
            <person name="Ho-Il K."/>
            <person name="Hahn J.H."/>
            <person name="Sangsakoo G."/>
            <person name="Vanavichit A."/>
            <person name="de Mattos Luiz.A.T."/>
            <person name="Zimmer P.D."/>
            <person name="Malone G."/>
            <person name="Dellagostin O."/>
            <person name="de Oliveira A.C."/>
            <person name="Bevan M."/>
            <person name="Bancroft I."/>
            <person name="Minx P."/>
            <person name="Cordum H."/>
            <person name="Wilson R."/>
            <person name="Cheng Z."/>
            <person name="Jin W."/>
            <person name="Jiang J."/>
            <person name="Leong S.A."/>
            <person name="Iwama H."/>
            <person name="Gojobori T."/>
            <person name="Itoh T."/>
            <person name="Niimura Y."/>
            <person name="Fujii Y."/>
            <person name="Habara T."/>
            <person name="Sakai H."/>
            <person name="Sato Y."/>
            <person name="Wilson G."/>
            <person name="Kumar K."/>
            <person name="McCouch S."/>
            <person name="Juretic N."/>
            <person name="Hoen D."/>
            <person name="Wright S."/>
            <person name="Bruskiewich R."/>
            <person name="Bureau T."/>
            <person name="Miyao A."/>
            <person name="Hirochika H."/>
            <person name="Nishikawa T."/>
            <person name="Kadowaki K."/>
            <person name="Sugiura M."/>
            <person name="Burr B."/>
            <person name="Sasaki T."/>
        </authorList>
    </citation>
    <scope>NUCLEOTIDE SEQUENCE [LARGE SCALE GENOMIC DNA]</scope>
    <source>
        <strain evidence="3">cv. Nipponbare</strain>
    </source>
</reference>
<evidence type="ECO:0000313" key="2">
    <source>
        <dbReference type="EMBL" id="BAD34194.1"/>
    </source>
</evidence>
<name>Q69KB3_ORYSJ</name>
<proteinExistence type="predicted"/>
<reference evidence="3" key="2">
    <citation type="journal article" date="2008" name="Nucleic Acids Res.">
        <title>The rice annotation project database (RAP-DB): 2008 update.</title>
        <authorList>
            <consortium name="The rice annotation project (RAP)"/>
        </authorList>
    </citation>
    <scope>GENOME REANNOTATION</scope>
    <source>
        <strain evidence="3">cv. Nipponbare</strain>
    </source>
</reference>
<dbReference type="Proteomes" id="UP000000763">
    <property type="component" value="Chromosome 6"/>
</dbReference>
<feature type="compositionally biased region" description="Basic and acidic residues" evidence="1">
    <location>
        <begin position="198"/>
        <end position="212"/>
    </location>
</feature>
<evidence type="ECO:0000313" key="3">
    <source>
        <dbReference type="Proteomes" id="UP000000763"/>
    </source>
</evidence>
<organism evidence="2 3">
    <name type="scientific">Oryza sativa subsp. japonica</name>
    <name type="common">Rice</name>
    <dbReference type="NCBI Taxonomy" id="39947"/>
    <lineage>
        <taxon>Eukaryota</taxon>
        <taxon>Viridiplantae</taxon>
        <taxon>Streptophyta</taxon>
        <taxon>Embryophyta</taxon>
        <taxon>Tracheophyta</taxon>
        <taxon>Spermatophyta</taxon>
        <taxon>Magnoliopsida</taxon>
        <taxon>Liliopsida</taxon>
        <taxon>Poales</taxon>
        <taxon>Poaceae</taxon>
        <taxon>BOP clade</taxon>
        <taxon>Oryzoideae</taxon>
        <taxon>Oryzeae</taxon>
        <taxon>Oryzinae</taxon>
        <taxon>Oryza</taxon>
        <taxon>Oryza sativa</taxon>
    </lineage>
</organism>
<feature type="region of interest" description="Disordered" evidence="1">
    <location>
        <begin position="63"/>
        <end position="252"/>
    </location>
</feature>
<feature type="compositionally biased region" description="Low complexity" evidence="1">
    <location>
        <begin position="137"/>
        <end position="152"/>
    </location>
</feature>
<protein>
    <submittedName>
        <fullName evidence="2">Uncharacterized protein</fullName>
    </submittedName>
</protein>
<sequence length="252" mass="27050">MVADDDHPTREWDAAKEAREGEGVLTERMRGWVETAEKDDRGPVPRAVLTLLKEDGVSIVFGEGKEAPRKRGLLTSSTGRGGAGKRAPPVSGTRAPVHRGPGPPRRFTAGPREPTARIGPKPIGRPRGGAAGHGHGSKPASRVMAHGSAATGDDGRRRRGERQRMRAVAAHARERRRGAVRHRRWPTKGRKGRGRGVLTERHDGKRAADGKERRRRGSSGRQRDGAPATGVAQEGADGLGLGLRKIKEGLGR</sequence>
<accession>Q69KB3</accession>
<feature type="region of interest" description="Disordered" evidence="1">
    <location>
        <begin position="1"/>
        <end position="23"/>
    </location>
</feature>
<feature type="compositionally biased region" description="Basic residues" evidence="1">
    <location>
        <begin position="173"/>
        <end position="194"/>
    </location>
</feature>
<dbReference type="AlphaFoldDB" id="Q69KB3"/>